<organism evidence="2 3">
    <name type="scientific">Dyadobacter pollutisoli</name>
    <dbReference type="NCBI Taxonomy" id="2910158"/>
    <lineage>
        <taxon>Bacteria</taxon>
        <taxon>Pseudomonadati</taxon>
        <taxon>Bacteroidota</taxon>
        <taxon>Cytophagia</taxon>
        <taxon>Cytophagales</taxon>
        <taxon>Spirosomataceae</taxon>
        <taxon>Dyadobacter</taxon>
    </lineage>
</organism>
<protein>
    <submittedName>
        <fullName evidence="2">Penicillin acylase family protein</fullName>
    </submittedName>
</protein>
<evidence type="ECO:0000313" key="3">
    <source>
        <dbReference type="Proteomes" id="UP001164653"/>
    </source>
</evidence>
<dbReference type="InterPro" id="IPR029055">
    <property type="entry name" value="Ntn_hydrolases_N"/>
</dbReference>
<name>A0A9E8SLH8_9BACT</name>
<keyword evidence="3" id="KW-1185">Reference proteome</keyword>
<dbReference type="InterPro" id="IPR023343">
    <property type="entry name" value="Penicillin_amidase_dom1"/>
</dbReference>
<dbReference type="GO" id="GO:0016811">
    <property type="term" value="F:hydrolase activity, acting on carbon-nitrogen (but not peptide) bonds, in linear amides"/>
    <property type="evidence" value="ECO:0007669"/>
    <property type="project" value="InterPro"/>
</dbReference>
<evidence type="ECO:0000256" key="1">
    <source>
        <dbReference type="ARBA" id="ARBA00006586"/>
    </source>
</evidence>
<reference evidence="2" key="1">
    <citation type="submission" date="2022-11" db="EMBL/GenBank/DDBJ databases">
        <title>Dyadobacter pollutisoli sp. nov., isolated from plastic dumped soil.</title>
        <authorList>
            <person name="Kim J.M."/>
            <person name="Kim K.R."/>
            <person name="Lee J.K."/>
            <person name="Hao L."/>
            <person name="Jeon C.O."/>
        </authorList>
    </citation>
    <scope>NUCLEOTIDE SEQUENCE</scope>
    <source>
        <strain evidence="2">U1</strain>
    </source>
</reference>
<dbReference type="KEGG" id="dpf:ON006_29320"/>
<comment type="similarity">
    <text evidence="1">Belongs to the peptidase S45 family.</text>
</comment>
<dbReference type="AlphaFoldDB" id="A0A9E8SLH8"/>
<dbReference type="Proteomes" id="UP001164653">
    <property type="component" value="Chromosome"/>
</dbReference>
<dbReference type="EMBL" id="CP112998">
    <property type="protein sequence ID" value="WAC11821.1"/>
    <property type="molecule type" value="Genomic_DNA"/>
</dbReference>
<dbReference type="RefSeq" id="WP_244821733.1">
    <property type="nucleotide sequence ID" value="NZ_CP112998.1"/>
</dbReference>
<proteinExistence type="inferred from homology"/>
<dbReference type="GO" id="GO:0017000">
    <property type="term" value="P:antibiotic biosynthetic process"/>
    <property type="evidence" value="ECO:0007669"/>
    <property type="project" value="InterPro"/>
</dbReference>
<sequence>MHFAPMVKYFLIFYSFPVFVKTEKAYTQQKPSYKQAEILWDTWGVPHIYAKNDESPFYAYGWAQAQNHGDLVLQLYGQARGRGGEYWGEKYAEADRWVITNSIYERAGEWKNVGVAGLNQSGIFE</sequence>
<dbReference type="Gene3D" id="1.10.439.10">
    <property type="entry name" value="Penicillin Amidohydrolase, domain 1"/>
    <property type="match status" value="1"/>
</dbReference>
<dbReference type="SUPFAM" id="SSF56235">
    <property type="entry name" value="N-terminal nucleophile aminohydrolases (Ntn hydrolases)"/>
    <property type="match status" value="1"/>
</dbReference>
<accession>A0A9E8SLH8</accession>
<dbReference type="Pfam" id="PF01804">
    <property type="entry name" value="Penicil_amidase"/>
    <property type="match status" value="1"/>
</dbReference>
<gene>
    <name evidence="2" type="ORF">ON006_29320</name>
</gene>
<evidence type="ECO:0000313" key="2">
    <source>
        <dbReference type="EMBL" id="WAC11821.1"/>
    </source>
</evidence>
<dbReference type="PANTHER" id="PTHR34218:SF3">
    <property type="entry name" value="ACYL-HOMOSERINE LACTONE ACYLASE PVDQ"/>
    <property type="match status" value="1"/>
</dbReference>
<dbReference type="InterPro" id="IPR002692">
    <property type="entry name" value="S45"/>
</dbReference>
<dbReference type="PANTHER" id="PTHR34218">
    <property type="entry name" value="PEPTIDASE S45 PENICILLIN AMIDASE"/>
    <property type="match status" value="1"/>
</dbReference>